<organism evidence="2 3">
    <name type="scientific">Desulfobotulus mexicanus</name>
    <dbReference type="NCBI Taxonomy" id="2586642"/>
    <lineage>
        <taxon>Bacteria</taxon>
        <taxon>Pseudomonadati</taxon>
        <taxon>Thermodesulfobacteriota</taxon>
        <taxon>Desulfobacteria</taxon>
        <taxon>Desulfobacterales</taxon>
        <taxon>Desulfobacteraceae</taxon>
        <taxon>Desulfobotulus</taxon>
    </lineage>
</organism>
<dbReference type="Pfam" id="PF09527">
    <property type="entry name" value="ATPase_gene1"/>
    <property type="match status" value="1"/>
</dbReference>
<evidence type="ECO:0000313" key="3">
    <source>
        <dbReference type="Proteomes" id="UP000321899"/>
    </source>
</evidence>
<evidence type="ECO:0000256" key="1">
    <source>
        <dbReference type="SAM" id="Phobius"/>
    </source>
</evidence>
<accession>A0A5S5MF81</accession>
<keyword evidence="3" id="KW-1185">Reference proteome</keyword>
<proteinExistence type="predicted"/>
<keyword evidence="1" id="KW-0472">Membrane</keyword>
<dbReference type="EMBL" id="VDMB01000012">
    <property type="protein sequence ID" value="TYT74348.1"/>
    <property type="molecule type" value="Genomic_DNA"/>
</dbReference>
<dbReference type="OrthoDB" id="15401at2"/>
<keyword evidence="1" id="KW-0812">Transmembrane</keyword>
<dbReference type="InterPro" id="IPR032820">
    <property type="entry name" value="ATPase_put"/>
</dbReference>
<dbReference type="AlphaFoldDB" id="A0A5S5MF81"/>
<keyword evidence="1" id="KW-1133">Transmembrane helix</keyword>
<reference evidence="2 3" key="1">
    <citation type="submission" date="2019-06" db="EMBL/GenBank/DDBJ databases">
        <title>Desulfobotulus mexicanus sp. nov., a novel sulfate-reducing bacterium isolated from the sediment of an alkaline crater lake in Mexico.</title>
        <authorList>
            <person name="Hirschler-Rea A."/>
        </authorList>
    </citation>
    <scope>NUCLEOTIDE SEQUENCE [LARGE SCALE GENOMIC DNA]</scope>
    <source>
        <strain evidence="2 3">PAR22N</strain>
    </source>
</reference>
<evidence type="ECO:0000313" key="2">
    <source>
        <dbReference type="EMBL" id="TYT74348.1"/>
    </source>
</evidence>
<gene>
    <name evidence="2" type="ORF">FIM25_10325</name>
</gene>
<feature type="transmembrane region" description="Helical" evidence="1">
    <location>
        <begin position="42"/>
        <end position="63"/>
    </location>
</feature>
<sequence length="72" mass="8022">MQKDSVKMMRELATYGSLGMSVAFSVFIGVFVGVLVDRWLDIQPFGVLAGLSLGIAAAFRHIFWMIRRVGRT</sequence>
<name>A0A5S5MF81_9BACT</name>
<protein>
    <submittedName>
        <fullName evidence="2">AtpZ/AtpI family protein</fullName>
    </submittedName>
</protein>
<dbReference type="Proteomes" id="UP000321899">
    <property type="component" value="Unassembled WGS sequence"/>
</dbReference>
<feature type="transmembrane region" description="Helical" evidence="1">
    <location>
        <begin position="12"/>
        <end position="36"/>
    </location>
</feature>
<comment type="caution">
    <text evidence="2">The sequence shown here is derived from an EMBL/GenBank/DDBJ whole genome shotgun (WGS) entry which is preliminary data.</text>
</comment>
<dbReference type="RefSeq" id="WP_139448957.1">
    <property type="nucleotide sequence ID" value="NZ_VDMB01000012.1"/>
</dbReference>